<dbReference type="EnsemblPlants" id="TraesCS4D02G080000.1">
    <property type="protein sequence ID" value="TraesCS4D02G080000.1"/>
    <property type="gene ID" value="TraesCS4D02G080000"/>
</dbReference>
<keyword evidence="1" id="KW-0472">Membrane</keyword>
<sequence>MALAPRSLAITVFTCRSVANILQVASLTYVLMAEELGFSVFIFLKLVLAAELILNSARLLYDGTQAFLHQPLPAERWMMSALVAVGLVMLHALFAAGGSSLGVVDYVDKTMRQCALLPSHACDRFWASGILTVLASAFTVPVIITMFRLHAI</sequence>
<organism evidence="2">
    <name type="scientific">Triticum aestivum</name>
    <name type="common">Wheat</name>
    <dbReference type="NCBI Taxonomy" id="4565"/>
    <lineage>
        <taxon>Eukaryota</taxon>
        <taxon>Viridiplantae</taxon>
        <taxon>Streptophyta</taxon>
        <taxon>Embryophyta</taxon>
        <taxon>Tracheophyta</taxon>
        <taxon>Spermatophyta</taxon>
        <taxon>Magnoliopsida</taxon>
        <taxon>Liliopsida</taxon>
        <taxon>Poales</taxon>
        <taxon>Poaceae</taxon>
        <taxon>BOP clade</taxon>
        <taxon>Pooideae</taxon>
        <taxon>Triticodae</taxon>
        <taxon>Triticeae</taxon>
        <taxon>Triticinae</taxon>
        <taxon>Triticum</taxon>
    </lineage>
</organism>
<evidence type="ECO:0000313" key="2">
    <source>
        <dbReference type="EnsemblPlants" id="TraesCS4D02G080000.1"/>
    </source>
</evidence>
<evidence type="ECO:0008006" key="4">
    <source>
        <dbReference type="Google" id="ProtNLM"/>
    </source>
</evidence>
<keyword evidence="1" id="KW-1133">Transmembrane helix</keyword>
<reference evidence="2" key="2">
    <citation type="submission" date="2018-10" db="UniProtKB">
        <authorList>
            <consortium name="EnsemblPlants"/>
        </authorList>
    </citation>
    <scope>IDENTIFICATION</scope>
</reference>
<dbReference type="Gramene" id="TraesROB_scaffold_043661_01G000100.1">
    <property type="protein sequence ID" value="TraesROB_scaffold_043661_01G000100.1"/>
    <property type="gene ID" value="TraesROB_scaffold_043661_01G000100"/>
</dbReference>
<dbReference type="Gramene" id="TraesWEE_scaffold_037903_01G000100.1">
    <property type="protein sequence ID" value="TraesWEE_scaffold_037903_01G000100.1"/>
    <property type="gene ID" value="TraesWEE_scaffold_037903_01G000100"/>
</dbReference>
<dbReference type="Gramene" id="TraesCS4D02G080000.1">
    <property type="protein sequence ID" value="TraesCS4D02G080000.1"/>
    <property type="gene ID" value="TraesCS4D02G080000"/>
</dbReference>
<proteinExistence type="predicted"/>
<keyword evidence="1" id="KW-0812">Transmembrane</keyword>
<dbReference type="Gramene" id="TraesCLE_scaffold_083056_01G000100.1">
    <property type="protein sequence ID" value="TraesCLE_scaffold_083056_01G000100.1"/>
    <property type="gene ID" value="TraesCLE_scaffold_083056_01G000100"/>
</dbReference>
<evidence type="ECO:0000313" key="3">
    <source>
        <dbReference type="Proteomes" id="UP000019116"/>
    </source>
</evidence>
<dbReference type="Gramene" id="TraesCS4D03G0152100.1">
    <property type="protein sequence ID" value="TraesCS4D03G0152100.1.CDS"/>
    <property type="gene ID" value="TraesCS4D03G0152100"/>
</dbReference>
<dbReference type="Proteomes" id="UP000019116">
    <property type="component" value="Chromosome 4D"/>
</dbReference>
<feature type="transmembrane region" description="Helical" evidence="1">
    <location>
        <begin position="124"/>
        <end position="147"/>
    </location>
</feature>
<evidence type="ECO:0000256" key="1">
    <source>
        <dbReference type="SAM" id="Phobius"/>
    </source>
</evidence>
<dbReference type="Gramene" id="TraesCAD_scaffold_081585_01G000100.1">
    <property type="protein sequence ID" value="TraesCAD_scaffold_081585_01G000100.1"/>
    <property type="gene ID" value="TraesCAD_scaffold_081585_01G000100"/>
</dbReference>
<keyword evidence="3" id="KW-1185">Reference proteome</keyword>
<dbReference type="AlphaFoldDB" id="A0A3B6JH28"/>
<feature type="transmembrane region" description="Helical" evidence="1">
    <location>
        <begin position="7"/>
        <end position="32"/>
    </location>
</feature>
<name>A0A3B6JH28_WHEAT</name>
<protein>
    <recommendedName>
        <fullName evidence="4">CASP-like protein</fullName>
    </recommendedName>
</protein>
<feature type="transmembrane region" description="Helical" evidence="1">
    <location>
        <begin position="81"/>
        <end position="104"/>
    </location>
</feature>
<accession>A0A3B6JH28</accession>
<reference evidence="2" key="1">
    <citation type="submission" date="2018-08" db="EMBL/GenBank/DDBJ databases">
        <authorList>
            <person name="Rossello M."/>
        </authorList>
    </citation>
    <scope>NUCLEOTIDE SEQUENCE [LARGE SCALE GENOMIC DNA]</scope>
    <source>
        <strain evidence="2">cv. Chinese Spring</strain>
    </source>
</reference>